<organism evidence="1 2">
    <name type="scientific">Streptococcus mitis</name>
    <dbReference type="NCBI Taxonomy" id="28037"/>
    <lineage>
        <taxon>Bacteria</taxon>
        <taxon>Bacillati</taxon>
        <taxon>Bacillota</taxon>
        <taxon>Bacilli</taxon>
        <taxon>Lactobacillales</taxon>
        <taxon>Streptococcaceae</taxon>
        <taxon>Streptococcus</taxon>
        <taxon>Streptococcus mitis group</taxon>
    </lineage>
</organism>
<proteinExistence type="predicted"/>
<reference evidence="1 2" key="1">
    <citation type="journal article" date="2016" name="Eur. J. Clin. Microbiol. Infect. Dis.">
        <title>Whole genome sequencing as a tool for phylogenetic analysis of clinical strains of Mitis group streptococci.</title>
        <authorList>
            <person name="Rasmussen L.H."/>
            <person name="Dargis R."/>
            <person name="Hojholt K."/>
            <person name="Christensen J.J."/>
            <person name="Skovgaard O."/>
            <person name="Justesen U.S."/>
            <person name="Rosenvinge F.S."/>
            <person name="Moser C."/>
            <person name="Lukjancenko O."/>
            <person name="Rasmussen S."/>
            <person name="Nielsen X.C."/>
        </authorList>
    </citation>
    <scope>NUCLEOTIDE SEQUENCE [LARGE SCALE GENOMIC DNA]</scope>
    <source>
        <strain evidence="1 2">RH_17439_08</strain>
    </source>
</reference>
<dbReference type="AlphaFoldDB" id="A0A1X1K5N5"/>
<dbReference type="EMBL" id="NCVH01000031">
    <property type="protein sequence ID" value="ORO94766.1"/>
    <property type="molecule type" value="Genomic_DNA"/>
</dbReference>
<accession>A0A1X1K5N5</accession>
<dbReference type="Proteomes" id="UP000193367">
    <property type="component" value="Unassembled WGS sequence"/>
</dbReference>
<protein>
    <submittedName>
        <fullName evidence="1">Phage tail protein</fullName>
    </submittedName>
</protein>
<name>A0A1X1K5N5_STRMT</name>
<sequence>MDFMVINSFNTSTIPKCVVTDFGAVEAAKPKVAENPNLFGVNGSFRVLDGAYESYERTITFYVARQSDIATIVEKFKPEDNIIEFSYQANSFFYAEFAGATYKPHGMHGWRLEVKLVMQPFRYMKNPPTFTATGSTSIRNEGNVYSEPIVEVEGSGDVLLTINGTSMYLTVNRKVTIDCRHKKQNIYNADMAIQNTLRKRGGFFQLKTGYNGIVWTGNVRSVKIYPNWRYII</sequence>
<comment type="caution">
    <text evidence="1">The sequence shown here is derived from an EMBL/GenBank/DDBJ whole genome shotgun (WGS) entry which is preliminary data.</text>
</comment>
<evidence type="ECO:0000313" key="2">
    <source>
        <dbReference type="Proteomes" id="UP000193367"/>
    </source>
</evidence>
<evidence type="ECO:0000313" key="1">
    <source>
        <dbReference type="EMBL" id="ORO94766.1"/>
    </source>
</evidence>
<gene>
    <name evidence="1" type="ORF">B7698_05855</name>
</gene>